<dbReference type="AlphaFoldDB" id="A0A1G6NU93"/>
<comment type="subcellular location">
    <subcellularLocation>
        <location evidence="1">Cell membrane</location>
        <topology evidence="1">Multi-pass membrane protein</topology>
    </subcellularLocation>
</comment>
<keyword evidence="10" id="KW-1185">Reference proteome</keyword>
<feature type="transmembrane region" description="Helical" evidence="7">
    <location>
        <begin position="6"/>
        <end position="22"/>
    </location>
</feature>
<gene>
    <name evidence="9" type="ORF">SAMN04488112_11422</name>
</gene>
<dbReference type="Proteomes" id="UP000199387">
    <property type="component" value="Unassembled WGS sequence"/>
</dbReference>
<feature type="transmembrane region" description="Helical" evidence="7">
    <location>
        <begin position="290"/>
        <end position="310"/>
    </location>
</feature>
<evidence type="ECO:0000313" key="10">
    <source>
        <dbReference type="Proteomes" id="UP000199387"/>
    </source>
</evidence>
<dbReference type="PANTHER" id="PTHR30252">
    <property type="entry name" value="INNER MEMBRANE PEPTIDE TRANSPORTER"/>
    <property type="match status" value="1"/>
</dbReference>
<dbReference type="PANTHER" id="PTHR30252:SF0">
    <property type="entry name" value="PEPTIDE TRANSPORTER CSTA"/>
    <property type="match status" value="1"/>
</dbReference>
<dbReference type="GO" id="GO:0005886">
    <property type="term" value="C:plasma membrane"/>
    <property type="evidence" value="ECO:0007669"/>
    <property type="project" value="UniProtKB-SubCell"/>
</dbReference>
<dbReference type="RefSeq" id="WP_245662239.1">
    <property type="nucleotide sequence ID" value="NZ_FMZA01000014.1"/>
</dbReference>
<feature type="transmembrane region" description="Helical" evidence="7">
    <location>
        <begin position="464"/>
        <end position="488"/>
    </location>
</feature>
<feature type="transmembrane region" description="Helical" evidence="7">
    <location>
        <begin position="188"/>
        <end position="210"/>
    </location>
</feature>
<dbReference type="STRING" id="1236220.SAMN04488112_11422"/>
<evidence type="ECO:0000313" key="9">
    <source>
        <dbReference type="EMBL" id="SDC70914.1"/>
    </source>
</evidence>
<keyword evidence="6 7" id="KW-0472">Membrane</keyword>
<evidence type="ECO:0000256" key="5">
    <source>
        <dbReference type="ARBA" id="ARBA00022989"/>
    </source>
</evidence>
<feature type="transmembrane region" description="Helical" evidence="7">
    <location>
        <begin position="251"/>
        <end position="270"/>
    </location>
</feature>
<feature type="transmembrane region" description="Helical" evidence="7">
    <location>
        <begin position="163"/>
        <end position="181"/>
    </location>
</feature>
<keyword evidence="4 7" id="KW-0812">Transmembrane</keyword>
<name>A0A1G6NU93_9BACL</name>
<feature type="transmembrane region" description="Helical" evidence="7">
    <location>
        <begin position="63"/>
        <end position="81"/>
    </location>
</feature>
<dbReference type="InterPro" id="IPR003706">
    <property type="entry name" value="CstA_N"/>
</dbReference>
<feature type="transmembrane region" description="Helical" evidence="7">
    <location>
        <begin position="222"/>
        <end position="244"/>
    </location>
</feature>
<keyword evidence="3" id="KW-1003">Cell membrane</keyword>
<evidence type="ECO:0000259" key="8">
    <source>
        <dbReference type="Pfam" id="PF02554"/>
    </source>
</evidence>
<evidence type="ECO:0000256" key="4">
    <source>
        <dbReference type="ARBA" id="ARBA00022692"/>
    </source>
</evidence>
<comment type="similarity">
    <text evidence="2">Belongs to the peptide transporter carbon starvation (CstA) (TC 2.A.114) family.</text>
</comment>
<protein>
    <submittedName>
        <fullName evidence="9">Carbon starvation protein</fullName>
    </submittedName>
</protein>
<dbReference type="GO" id="GO:0009267">
    <property type="term" value="P:cellular response to starvation"/>
    <property type="evidence" value="ECO:0007669"/>
    <property type="project" value="InterPro"/>
</dbReference>
<sequence>MTQPLLMTICALVLFFFGYRFYSKYLAEKVFQVDPKFRTPAHEFRDGVDHLPTNKFVLWGHHFSSVAGAAPIVGPAIAVIWGWGPALLWVVLGTIFFAGMHDFGTLWASVRNKGKSVGVITHSVIGPRAKGLFLLIIFFLLLLVNAVFAVVIANLFTQFPESVLPYWLQLPVAMAIGFLVYKRGIRLFWPSIIGLVLLYLFIFIGAGAPIHMPETVLGIPSTGFWVIVMLLYGAIASRLPVWLLLQPRDYINSHMLFLGLGILYLGLFITQPEFNAPFFNTDVPEDTPNLVPLLFVTVACGAISGFHGLVGSGTSSKQLDKEPDARFVGYFGAMGEGLLALIAIMAAAAGFASMDQWSQHYASWESASSSGVGAFVTGAGNFLASMGIPTVIGTTFVSIMIVAFAATTLDTSMRLQRFILSEIGEQYQVNALKSLNTSTVIAFLSCVALAFLADPSNPGAGGMVLWPLFGTTNQLTAGLSLIVITLLLWKWGRNYMVALIPLVFVVVMTAWSMAQSIFGYVDQGQWHLVVVGVIILALNAWLVLEGIAAAMRQRRSISGGPGANA</sequence>
<feature type="transmembrane region" description="Helical" evidence="7">
    <location>
        <begin position="526"/>
        <end position="544"/>
    </location>
</feature>
<reference evidence="9 10" key="1">
    <citation type="submission" date="2016-10" db="EMBL/GenBank/DDBJ databases">
        <authorList>
            <person name="de Groot N.N."/>
        </authorList>
    </citation>
    <scope>NUCLEOTIDE SEQUENCE [LARGE SCALE GENOMIC DNA]</scope>
    <source>
        <strain evidence="9 10">DSM 45514</strain>
    </source>
</reference>
<feature type="transmembrane region" description="Helical" evidence="7">
    <location>
        <begin position="330"/>
        <end position="352"/>
    </location>
</feature>
<feature type="transmembrane region" description="Helical" evidence="7">
    <location>
        <begin position="386"/>
        <end position="409"/>
    </location>
</feature>
<dbReference type="InterPro" id="IPR051605">
    <property type="entry name" value="CstA"/>
</dbReference>
<evidence type="ECO:0000256" key="1">
    <source>
        <dbReference type="ARBA" id="ARBA00004651"/>
    </source>
</evidence>
<feature type="transmembrane region" description="Helical" evidence="7">
    <location>
        <begin position="87"/>
        <end position="110"/>
    </location>
</feature>
<keyword evidence="5 7" id="KW-1133">Transmembrane helix</keyword>
<organism evidence="9 10">
    <name type="scientific">Melghirimyces thermohalophilus</name>
    <dbReference type="NCBI Taxonomy" id="1236220"/>
    <lineage>
        <taxon>Bacteria</taxon>
        <taxon>Bacillati</taxon>
        <taxon>Bacillota</taxon>
        <taxon>Bacilli</taxon>
        <taxon>Bacillales</taxon>
        <taxon>Thermoactinomycetaceae</taxon>
        <taxon>Melghirimyces</taxon>
    </lineage>
</organism>
<feature type="transmembrane region" description="Helical" evidence="7">
    <location>
        <begin position="430"/>
        <end position="452"/>
    </location>
</feature>
<feature type="transmembrane region" description="Helical" evidence="7">
    <location>
        <begin position="495"/>
        <end position="514"/>
    </location>
</feature>
<evidence type="ECO:0000256" key="2">
    <source>
        <dbReference type="ARBA" id="ARBA00007755"/>
    </source>
</evidence>
<feature type="domain" description="CstA N-terminal" evidence="8">
    <location>
        <begin position="5"/>
        <end position="511"/>
    </location>
</feature>
<evidence type="ECO:0000256" key="7">
    <source>
        <dbReference type="SAM" id="Phobius"/>
    </source>
</evidence>
<accession>A0A1G6NU93</accession>
<feature type="transmembrane region" description="Helical" evidence="7">
    <location>
        <begin position="131"/>
        <end position="157"/>
    </location>
</feature>
<dbReference type="EMBL" id="FMZA01000014">
    <property type="protein sequence ID" value="SDC70914.1"/>
    <property type="molecule type" value="Genomic_DNA"/>
</dbReference>
<dbReference type="Pfam" id="PF02554">
    <property type="entry name" value="CstA"/>
    <property type="match status" value="1"/>
</dbReference>
<evidence type="ECO:0000256" key="3">
    <source>
        <dbReference type="ARBA" id="ARBA00022475"/>
    </source>
</evidence>
<proteinExistence type="inferred from homology"/>
<evidence type="ECO:0000256" key="6">
    <source>
        <dbReference type="ARBA" id="ARBA00023136"/>
    </source>
</evidence>